<dbReference type="OrthoDB" id="9792137at2"/>
<name>A0A345C0P3_9BACI</name>
<dbReference type="AlphaFoldDB" id="A0A345C0P3"/>
<dbReference type="SUPFAM" id="SSF56529">
    <property type="entry name" value="FAH"/>
    <property type="match status" value="1"/>
</dbReference>
<evidence type="ECO:0000256" key="1">
    <source>
        <dbReference type="ARBA" id="ARBA00023239"/>
    </source>
</evidence>
<dbReference type="Proteomes" id="UP000252100">
    <property type="component" value="Chromosome"/>
</dbReference>
<dbReference type="PANTHER" id="PTHR30143">
    <property type="entry name" value="ACID HYDRATASE"/>
    <property type="match status" value="1"/>
</dbReference>
<gene>
    <name evidence="3" type="ORF">DT065_12670</name>
</gene>
<dbReference type="InterPro" id="IPR011234">
    <property type="entry name" value="Fumarylacetoacetase-like_C"/>
</dbReference>
<evidence type="ECO:0000313" key="3">
    <source>
        <dbReference type="EMBL" id="AXF56774.1"/>
    </source>
</evidence>
<keyword evidence="1" id="KW-0456">Lyase</keyword>
<sequence length="260" mass="29229">MKLNWIDELATNLLKSEQQRYAIERPSLNYPDMDVHNAYDIMERLVSMKEELGHKVVGYKLGYTSRVMQMQMGIDEPIFGLLFDYMLMKDGEQLTLDKFIHPKLEAEIAFVLKQDLSGPGITRGDVLAATNYILPILEVVDSRYLNYKFTMVDVISDNNSGSRVITGKEKFGAIDVDLPELRVSLKKNGELVQRGSGTDVLGNPADAIVWLINTLHEHGRRFHTGDIIISGGMTRAIDLEKKDLIEADFGTLGTIPLKVV</sequence>
<feature type="domain" description="Fumarylacetoacetase-like C-terminal" evidence="2">
    <location>
        <begin position="56"/>
        <end position="259"/>
    </location>
</feature>
<dbReference type="EMBL" id="CP031092">
    <property type="protein sequence ID" value="AXF56774.1"/>
    <property type="molecule type" value="Genomic_DNA"/>
</dbReference>
<accession>A0A345C0P3</accession>
<reference evidence="3 4" key="1">
    <citation type="journal article" date="2018" name="J. Microbiol.">
        <title>Salicibibacter kimchii gen. nov., sp. nov., a moderately halophilic and alkalitolerant bacterium in the family Bacillaceae, isolated from kimchi.</title>
        <authorList>
            <person name="Jang J.Y."/>
            <person name="Oh Y.J."/>
            <person name="Lim S.K."/>
            <person name="Park H.K."/>
            <person name="Lee C."/>
            <person name="Kim J.Y."/>
            <person name="Lee M.A."/>
            <person name="Choi H.J."/>
        </authorList>
    </citation>
    <scope>NUCLEOTIDE SEQUENCE [LARGE SCALE GENOMIC DNA]</scope>
    <source>
        <strain evidence="3 4">NKC1-1</strain>
    </source>
</reference>
<evidence type="ECO:0000313" key="4">
    <source>
        <dbReference type="Proteomes" id="UP000252100"/>
    </source>
</evidence>
<protein>
    <submittedName>
        <fullName evidence="3">4-oxalocrotonate decarboxylase</fullName>
    </submittedName>
</protein>
<dbReference type="Gene3D" id="3.90.850.10">
    <property type="entry name" value="Fumarylacetoacetase-like, C-terminal domain"/>
    <property type="match status" value="1"/>
</dbReference>
<dbReference type="InterPro" id="IPR050772">
    <property type="entry name" value="Hydratase-Decarb/MhpD_sf"/>
</dbReference>
<dbReference type="GO" id="GO:0008684">
    <property type="term" value="F:2-oxopent-4-enoate hydratase activity"/>
    <property type="evidence" value="ECO:0007669"/>
    <property type="project" value="TreeGrafter"/>
</dbReference>
<dbReference type="RefSeq" id="WP_114374007.1">
    <property type="nucleotide sequence ID" value="NZ_CP031092.1"/>
</dbReference>
<dbReference type="Pfam" id="PF01557">
    <property type="entry name" value="FAA_hydrolase"/>
    <property type="match status" value="1"/>
</dbReference>
<dbReference type="InterPro" id="IPR036663">
    <property type="entry name" value="Fumarylacetoacetase_C_sf"/>
</dbReference>
<evidence type="ECO:0000259" key="2">
    <source>
        <dbReference type="Pfam" id="PF01557"/>
    </source>
</evidence>
<proteinExistence type="predicted"/>
<dbReference type="PANTHER" id="PTHR30143:SF0">
    <property type="entry name" value="2-KETO-4-PENTENOATE HYDRATASE"/>
    <property type="match status" value="1"/>
</dbReference>
<organism evidence="3 4">
    <name type="scientific">Salicibibacter kimchii</name>
    <dbReference type="NCBI Taxonomy" id="2099786"/>
    <lineage>
        <taxon>Bacteria</taxon>
        <taxon>Bacillati</taxon>
        <taxon>Bacillota</taxon>
        <taxon>Bacilli</taxon>
        <taxon>Bacillales</taxon>
        <taxon>Bacillaceae</taxon>
        <taxon>Salicibibacter</taxon>
    </lineage>
</organism>
<keyword evidence="4" id="KW-1185">Reference proteome</keyword>
<dbReference type="KEGG" id="rue:DT065_12670"/>
<dbReference type="GO" id="GO:0005737">
    <property type="term" value="C:cytoplasm"/>
    <property type="evidence" value="ECO:0007669"/>
    <property type="project" value="TreeGrafter"/>
</dbReference>